<dbReference type="EMBL" id="QLLL01000001">
    <property type="protein sequence ID" value="RAJ10484.1"/>
    <property type="molecule type" value="Genomic_DNA"/>
</dbReference>
<proteinExistence type="predicted"/>
<organism evidence="1 2">
    <name type="scientific">Chitinophaga skermanii</name>
    <dbReference type="NCBI Taxonomy" id="331697"/>
    <lineage>
        <taxon>Bacteria</taxon>
        <taxon>Pseudomonadati</taxon>
        <taxon>Bacteroidota</taxon>
        <taxon>Chitinophagia</taxon>
        <taxon>Chitinophagales</taxon>
        <taxon>Chitinophagaceae</taxon>
        <taxon>Chitinophaga</taxon>
    </lineage>
</organism>
<comment type="caution">
    <text evidence="1">The sequence shown here is derived from an EMBL/GenBank/DDBJ whole genome shotgun (WGS) entry which is preliminary data.</text>
</comment>
<name>A0A327R3Y1_9BACT</name>
<dbReference type="RefSeq" id="WP_111595636.1">
    <property type="nucleotide sequence ID" value="NZ_QLLL01000001.1"/>
</dbReference>
<protein>
    <submittedName>
        <fullName evidence="1">Uncharacterized protein</fullName>
    </submittedName>
</protein>
<dbReference type="Pfam" id="PF18143">
    <property type="entry name" value="HAD_SAK_2"/>
    <property type="match status" value="1"/>
</dbReference>
<sequence length="161" mass="18796">MQLFILLDIDGVMVPAVPWKPLKFLQDGFYDFEPNAQQHLTWLLQKTGANIILTTSHRNRFTKNEWDNIFTTRIPSYTSALSIDEYFVLNNISIDPFANRLQYIKTWCKHAHQHHFVILDDDASLENLLPSMKQYWIRTSPSIGFNQSAAEKAVEILQKEQ</sequence>
<gene>
    <name evidence="1" type="ORF">LX64_00086</name>
</gene>
<accession>A0A327R3Y1</accession>
<keyword evidence="2" id="KW-1185">Reference proteome</keyword>
<dbReference type="Proteomes" id="UP000249547">
    <property type="component" value="Unassembled WGS sequence"/>
</dbReference>
<reference evidence="1 2" key="1">
    <citation type="submission" date="2018-06" db="EMBL/GenBank/DDBJ databases">
        <title>Genomic Encyclopedia of Archaeal and Bacterial Type Strains, Phase II (KMG-II): from individual species to whole genera.</title>
        <authorList>
            <person name="Goeker M."/>
        </authorList>
    </citation>
    <scope>NUCLEOTIDE SEQUENCE [LARGE SCALE GENOMIC DNA]</scope>
    <source>
        <strain evidence="1 2">DSM 23857</strain>
    </source>
</reference>
<evidence type="ECO:0000313" key="1">
    <source>
        <dbReference type="EMBL" id="RAJ10484.1"/>
    </source>
</evidence>
<dbReference type="OrthoDB" id="764324at2"/>
<evidence type="ECO:0000313" key="2">
    <source>
        <dbReference type="Proteomes" id="UP000249547"/>
    </source>
</evidence>
<dbReference type="AlphaFoldDB" id="A0A327R3Y1"/>